<dbReference type="PRINTS" id="PR00385">
    <property type="entry name" value="P450"/>
</dbReference>
<dbReference type="PANTHER" id="PTHR46696">
    <property type="entry name" value="P450, PUTATIVE (EUROFUNG)-RELATED"/>
    <property type="match status" value="1"/>
</dbReference>
<evidence type="ECO:0000256" key="4">
    <source>
        <dbReference type="ARBA" id="ARBA00023002"/>
    </source>
</evidence>
<dbReference type="GO" id="GO:0016705">
    <property type="term" value="F:oxidoreductase activity, acting on paired donors, with incorporation or reduction of molecular oxygen"/>
    <property type="evidence" value="ECO:0007669"/>
    <property type="project" value="InterPro"/>
</dbReference>
<dbReference type="GO" id="GO:0020037">
    <property type="term" value="F:heme binding"/>
    <property type="evidence" value="ECO:0007669"/>
    <property type="project" value="InterPro"/>
</dbReference>
<dbReference type="InterPro" id="IPR001128">
    <property type="entry name" value="Cyt_P450"/>
</dbReference>
<dbReference type="GO" id="GO:0004497">
    <property type="term" value="F:monooxygenase activity"/>
    <property type="evidence" value="ECO:0007669"/>
    <property type="project" value="UniProtKB-KW"/>
</dbReference>
<keyword evidence="9" id="KW-1185">Reference proteome</keyword>
<dbReference type="InterPro" id="IPR017972">
    <property type="entry name" value="Cyt_P450_CS"/>
</dbReference>
<evidence type="ECO:0000313" key="9">
    <source>
        <dbReference type="Proteomes" id="UP000176005"/>
    </source>
</evidence>
<comment type="similarity">
    <text evidence="1 7">Belongs to the cytochrome P450 family.</text>
</comment>
<protein>
    <submittedName>
        <fullName evidence="8">Cytochrome</fullName>
    </submittedName>
</protein>
<dbReference type="PROSITE" id="PS00086">
    <property type="entry name" value="CYTOCHROME_P450"/>
    <property type="match status" value="1"/>
</dbReference>
<evidence type="ECO:0000256" key="5">
    <source>
        <dbReference type="ARBA" id="ARBA00023004"/>
    </source>
</evidence>
<evidence type="ECO:0000256" key="6">
    <source>
        <dbReference type="ARBA" id="ARBA00023033"/>
    </source>
</evidence>
<sequence>MTSDQPTVTLPAQRTCPFSPPTEYEGMRQNAPVSRVTLPGGRTAWALTRHEDVRAMLADPRFSSDRTHPGFPVFVEGQQQIAARFKLSLIAMDPPEHGPARRAVVGEFTVKRMAALRPRIQQIVDEHVDAMLAGPRPADLVRALSLPVPSLVICELLGVPYADHEFFQSRSGRLLRRTEPLAGREQARDELRAYLDDLITEKEREPTDDLLGRQVLKQRETGRGDHADLVSLAVLLLIAGHETTANMISLGTFALLEHPGEREKLEADPDVLPGAVEELLRYFSIVDAVTSRVATEDVEIGGVLIRAGEGVLGLGSSANHDPEVFPRPGELDLRRGDRHHVAFGFGAHQCLGQNLARMELQMVFETLFRRVPGLRLAAPADELPFKDDSNIYGLYELPVTW</sequence>
<dbReference type="SUPFAM" id="SSF48264">
    <property type="entry name" value="Cytochrome P450"/>
    <property type="match status" value="1"/>
</dbReference>
<reference evidence="8 9" key="1">
    <citation type="journal article" date="2016" name="Front. Microbiol.">
        <title>Comparative Genomics Analysis of Streptomyces Species Reveals Their Adaptation to the Marine Environment and Their Diversity at the Genomic Level.</title>
        <authorList>
            <person name="Tian X."/>
            <person name="Zhang Z."/>
            <person name="Yang T."/>
            <person name="Chen M."/>
            <person name="Li J."/>
            <person name="Chen F."/>
            <person name="Yang J."/>
            <person name="Li W."/>
            <person name="Zhang B."/>
            <person name="Zhang Z."/>
            <person name="Wu J."/>
            <person name="Zhang C."/>
            <person name="Long L."/>
            <person name="Xiao J."/>
        </authorList>
    </citation>
    <scope>NUCLEOTIDE SEQUENCE [LARGE SCALE GENOMIC DNA]</scope>
    <source>
        <strain evidence="8 9">SCSIO 10429</strain>
    </source>
</reference>
<dbReference type="InterPro" id="IPR002397">
    <property type="entry name" value="Cyt_P450_B"/>
</dbReference>
<keyword evidence="5 7" id="KW-0408">Iron</keyword>
<accession>A0A1E7L2H0</accession>
<dbReference type="Proteomes" id="UP000176005">
    <property type="component" value="Unassembled WGS sequence"/>
</dbReference>
<evidence type="ECO:0000313" key="8">
    <source>
        <dbReference type="EMBL" id="OEV10358.1"/>
    </source>
</evidence>
<dbReference type="Pfam" id="PF00067">
    <property type="entry name" value="p450"/>
    <property type="match status" value="1"/>
</dbReference>
<dbReference type="RefSeq" id="WP_070017897.1">
    <property type="nucleotide sequence ID" value="NZ_LJGW01000304.1"/>
</dbReference>
<dbReference type="AlphaFoldDB" id="A0A1E7L2H0"/>
<evidence type="ECO:0000256" key="7">
    <source>
        <dbReference type="RuleBase" id="RU000461"/>
    </source>
</evidence>
<evidence type="ECO:0000256" key="1">
    <source>
        <dbReference type="ARBA" id="ARBA00010617"/>
    </source>
</evidence>
<dbReference type="PATRIC" id="fig|518642.10.peg.4096"/>
<dbReference type="GO" id="GO:0005506">
    <property type="term" value="F:iron ion binding"/>
    <property type="evidence" value="ECO:0007669"/>
    <property type="project" value="InterPro"/>
</dbReference>
<gene>
    <name evidence="8" type="ORF">AN218_17895</name>
</gene>
<dbReference type="Gene3D" id="1.10.630.10">
    <property type="entry name" value="Cytochrome P450"/>
    <property type="match status" value="1"/>
</dbReference>
<keyword evidence="2 7" id="KW-0349">Heme</keyword>
<evidence type="ECO:0000256" key="2">
    <source>
        <dbReference type="ARBA" id="ARBA00022617"/>
    </source>
</evidence>
<dbReference type="PANTHER" id="PTHR46696:SF1">
    <property type="entry name" value="CYTOCHROME P450 YJIB-RELATED"/>
    <property type="match status" value="1"/>
</dbReference>
<name>A0A1E7L2H0_9ACTN</name>
<keyword evidence="3 7" id="KW-0479">Metal-binding</keyword>
<organism evidence="8 9">
    <name type="scientific">Streptomyces nanshensis</name>
    <dbReference type="NCBI Taxonomy" id="518642"/>
    <lineage>
        <taxon>Bacteria</taxon>
        <taxon>Bacillati</taxon>
        <taxon>Actinomycetota</taxon>
        <taxon>Actinomycetes</taxon>
        <taxon>Kitasatosporales</taxon>
        <taxon>Streptomycetaceae</taxon>
        <taxon>Streptomyces</taxon>
    </lineage>
</organism>
<keyword evidence="6 7" id="KW-0503">Monooxygenase</keyword>
<proteinExistence type="inferred from homology"/>
<evidence type="ECO:0000256" key="3">
    <source>
        <dbReference type="ARBA" id="ARBA00022723"/>
    </source>
</evidence>
<comment type="caution">
    <text evidence="8">The sequence shown here is derived from an EMBL/GenBank/DDBJ whole genome shotgun (WGS) entry which is preliminary data.</text>
</comment>
<dbReference type="CDD" id="cd11030">
    <property type="entry name" value="CYP105-like"/>
    <property type="match status" value="1"/>
</dbReference>
<dbReference type="EMBL" id="LJGW01000304">
    <property type="protein sequence ID" value="OEV10358.1"/>
    <property type="molecule type" value="Genomic_DNA"/>
</dbReference>
<dbReference type="FunFam" id="1.10.630.10:FF:000018">
    <property type="entry name" value="Cytochrome P450 monooxygenase"/>
    <property type="match status" value="1"/>
</dbReference>
<dbReference type="InterPro" id="IPR036396">
    <property type="entry name" value="Cyt_P450_sf"/>
</dbReference>
<keyword evidence="4 7" id="KW-0560">Oxidoreductase</keyword>
<dbReference type="PRINTS" id="PR00359">
    <property type="entry name" value="BP450"/>
</dbReference>